<evidence type="ECO:0000259" key="7">
    <source>
        <dbReference type="PROSITE" id="PS51718"/>
    </source>
</evidence>
<evidence type="ECO:0000256" key="6">
    <source>
        <dbReference type="SAM" id="MobiDB-lite"/>
    </source>
</evidence>
<feature type="non-terminal residue" evidence="8">
    <location>
        <position position="595"/>
    </location>
</feature>
<dbReference type="GO" id="GO:0000266">
    <property type="term" value="P:mitochondrial fission"/>
    <property type="evidence" value="ECO:0007669"/>
    <property type="project" value="TreeGrafter"/>
</dbReference>
<dbReference type="GO" id="GO:0005525">
    <property type="term" value="F:GTP binding"/>
    <property type="evidence" value="ECO:0007669"/>
    <property type="project" value="UniProtKB-KW"/>
</dbReference>
<evidence type="ECO:0000313" key="8">
    <source>
        <dbReference type="EMBL" id="CAG8741371.1"/>
    </source>
</evidence>
<dbReference type="PROSITE" id="PS51718">
    <property type="entry name" value="G_DYNAMIN_2"/>
    <property type="match status" value="1"/>
</dbReference>
<name>A0A9N9IKS1_9GLOM</name>
<evidence type="ECO:0000256" key="1">
    <source>
        <dbReference type="ARBA" id="ARBA00022741"/>
    </source>
</evidence>
<dbReference type="Proteomes" id="UP000789405">
    <property type="component" value="Unassembled WGS sequence"/>
</dbReference>
<dbReference type="GO" id="GO:0016020">
    <property type="term" value="C:membrane"/>
    <property type="evidence" value="ECO:0007669"/>
    <property type="project" value="TreeGrafter"/>
</dbReference>
<dbReference type="EMBL" id="CAJVPY010013579">
    <property type="protein sequence ID" value="CAG8741371.1"/>
    <property type="molecule type" value="Genomic_DNA"/>
</dbReference>
<dbReference type="PANTHER" id="PTHR11566">
    <property type="entry name" value="DYNAMIN"/>
    <property type="match status" value="1"/>
</dbReference>
<comment type="caution">
    <text evidence="8">The sequence shown here is derived from an EMBL/GenBank/DDBJ whole genome shotgun (WGS) entry which is preliminary data.</text>
</comment>
<dbReference type="OrthoDB" id="5061070at2759"/>
<dbReference type="AlphaFoldDB" id="A0A9N9IKS1"/>
<dbReference type="InterPro" id="IPR019762">
    <property type="entry name" value="Dynamin_GTPase_CS"/>
</dbReference>
<feature type="region of interest" description="Disordered" evidence="6">
    <location>
        <begin position="535"/>
        <end position="569"/>
    </location>
</feature>
<feature type="domain" description="Dynamin-type G" evidence="7">
    <location>
        <begin position="24"/>
        <end position="319"/>
    </location>
</feature>
<dbReference type="PANTHER" id="PTHR11566:SF220">
    <property type="entry name" value="VACUOLAR PROTEIN SORTING-ASSOCIATED PROTEIN 1"/>
    <property type="match status" value="1"/>
</dbReference>
<dbReference type="SUPFAM" id="SSF52540">
    <property type="entry name" value="P-loop containing nucleoside triphosphate hydrolases"/>
    <property type="match status" value="1"/>
</dbReference>
<dbReference type="GO" id="GO:0006897">
    <property type="term" value="P:endocytosis"/>
    <property type="evidence" value="ECO:0007669"/>
    <property type="project" value="TreeGrafter"/>
</dbReference>
<feature type="region of interest" description="Disordered" evidence="6">
    <location>
        <begin position="72"/>
        <end position="105"/>
    </location>
</feature>
<dbReference type="SMART" id="SM00053">
    <property type="entry name" value="DYNc"/>
    <property type="match status" value="1"/>
</dbReference>
<dbReference type="InterPro" id="IPR022812">
    <property type="entry name" value="Dynamin"/>
</dbReference>
<dbReference type="GO" id="GO:0048312">
    <property type="term" value="P:intracellular distribution of mitochondria"/>
    <property type="evidence" value="ECO:0007669"/>
    <property type="project" value="TreeGrafter"/>
</dbReference>
<evidence type="ECO:0000256" key="5">
    <source>
        <dbReference type="RuleBase" id="RU003932"/>
    </source>
</evidence>
<dbReference type="Gene3D" id="1.20.120.1240">
    <property type="entry name" value="Dynamin, middle domain"/>
    <property type="match status" value="1"/>
</dbReference>
<dbReference type="InterPro" id="IPR030381">
    <property type="entry name" value="G_DYNAMIN_dom"/>
</dbReference>
<organism evidence="8 9">
    <name type="scientific">Dentiscutata erythropus</name>
    <dbReference type="NCBI Taxonomy" id="1348616"/>
    <lineage>
        <taxon>Eukaryota</taxon>
        <taxon>Fungi</taxon>
        <taxon>Fungi incertae sedis</taxon>
        <taxon>Mucoromycota</taxon>
        <taxon>Glomeromycotina</taxon>
        <taxon>Glomeromycetes</taxon>
        <taxon>Diversisporales</taxon>
        <taxon>Gigasporaceae</taxon>
        <taxon>Dentiscutata</taxon>
    </lineage>
</organism>
<dbReference type="InterPro" id="IPR001401">
    <property type="entry name" value="Dynamin_GTPase"/>
</dbReference>
<feature type="compositionally biased region" description="Polar residues" evidence="6">
    <location>
        <begin position="549"/>
        <end position="568"/>
    </location>
</feature>
<evidence type="ECO:0000256" key="4">
    <source>
        <dbReference type="ARBA" id="ARBA00073589"/>
    </source>
</evidence>
<dbReference type="GO" id="GO:0003924">
    <property type="term" value="F:GTPase activity"/>
    <property type="evidence" value="ECO:0007669"/>
    <property type="project" value="InterPro"/>
</dbReference>
<dbReference type="FunFam" id="3.40.50.300:FF:000473">
    <property type="entry name" value="Vacuolar sorting-associated 1 protein"/>
    <property type="match status" value="1"/>
</dbReference>
<dbReference type="InterPro" id="IPR045063">
    <property type="entry name" value="Dynamin_N"/>
</dbReference>
<dbReference type="InterPro" id="IPR000375">
    <property type="entry name" value="Dynamin_stalk"/>
</dbReference>
<keyword evidence="9" id="KW-1185">Reference proteome</keyword>
<accession>A0A9N9IKS1</accession>
<keyword evidence="2 5" id="KW-0342">GTP-binding</keyword>
<dbReference type="PROSITE" id="PS00410">
    <property type="entry name" value="G_DYNAMIN_1"/>
    <property type="match status" value="1"/>
</dbReference>
<comment type="similarity">
    <text evidence="5">Belongs to the TRAFAC class dynamin-like GTPase superfamily. Dynamin/Fzo/YdjA family.</text>
</comment>
<dbReference type="GO" id="GO:0008017">
    <property type="term" value="F:microtubule binding"/>
    <property type="evidence" value="ECO:0007669"/>
    <property type="project" value="TreeGrafter"/>
</dbReference>
<dbReference type="Pfam" id="PF00350">
    <property type="entry name" value="Dynamin_N"/>
    <property type="match status" value="1"/>
</dbReference>
<feature type="compositionally biased region" description="Basic and acidic residues" evidence="6">
    <location>
        <begin position="77"/>
        <end position="97"/>
    </location>
</feature>
<dbReference type="GO" id="GO:0005874">
    <property type="term" value="C:microtubule"/>
    <property type="evidence" value="ECO:0007669"/>
    <property type="project" value="TreeGrafter"/>
</dbReference>
<sequence length="595" mass="65750">MDVTLIKTVNKLQDAFATVGVQNPVDLPQIVVIGSQSSGKSSVLENIVGRDFLPRGTGIVTRRPLVLQLINRPANAKAEDTSDTPKKEKKEATKETESPNNEEEWGEFLHIPGVKFSDFNKIRDEIVKDTEAKTGKNAGISPAPINLRIYSPNVLTLTLVDLPGLTKVPVGDQPKDIEKQIREMILKYITKPNAIILAVTAANTDLANSDGLKLAREVDPEGSRTIGVLTKIDLMDQGTDVVDILAGRIIPLRLGYVPVVNRGQKDIDSRKAIAAALEAEKNFFENHQSYKSKAQYCGTPFLARKLNMILMHHIRNTLPEIKAKIQAVLAKYQTELQQLGDPLEDGFNSNANIVLNIITEFCTEFRTIIEGKSDELSSFELAGGARISFVFHEVFSNGVKSIDPFEQIKDADIRTIIYNASGSAPSLFIASTAFEVIIKQQIKRLEEPSLKCVTLVYEELVRILSQLLQKQLFKRFPGLKEKFYTVVINFYKKALTPTNKLVQDLVNMESSYINTGHPDFLNGHKVIAAINDKYNPKQVNPADPKTGRGSITNLTNSSPLPDTESQNAGFFGSFFAPNKKKKPGVMDAPPPVLKA</sequence>
<evidence type="ECO:0000313" key="9">
    <source>
        <dbReference type="Proteomes" id="UP000789405"/>
    </source>
</evidence>
<evidence type="ECO:0000256" key="2">
    <source>
        <dbReference type="ARBA" id="ARBA00023134"/>
    </source>
</evidence>
<evidence type="ECO:0000256" key="3">
    <source>
        <dbReference type="ARBA" id="ARBA00023175"/>
    </source>
</evidence>
<protein>
    <recommendedName>
        <fullName evidence="4">Vacuolar protein sorting-associated protein 1</fullName>
    </recommendedName>
</protein>
<dbReference type="Gene3D" id="3.40.50.300">
    <property type="entry name" value="P-loop containing nucleotide triphosphate hydrolases"/>
    <property type="match status" value="1"/>
</dbReference>
<proteinExistence type="inferred from homology"/>
<dbReference type="GO" id="GO:0016559">
    <property type="term" value="P:peroxisome fission"/>
    <property type="evidence" value="ECO:0007669"/>
    <property type="project" value="TreeGrafter"/>
</dbReference>
<keyword evidence="1 5" id="KW-0547">Nucleotide-binding</keyword>
<dbReference type="CDD" id="cd08771">
    <property type="entry name" value="DLP_1"/>
    <property type="match status" value="1"/>
</dbReference>
<dbReference type="Pfam" id="PF01031">
    <property type="entry name" value="Dynamin_M"/>
    <property type="match status" value="1"/>
</dbReference>
<dbReference type="InterPro" id="IPR027417">
    <property type="entry name" value="P-loop_NTPase"/>
</dbReference>
<dbReference type="PRINTS" id="PR00195">
    <property type="entry name" value="DYNAMIN"/>
</dbReference>
<dbReference type="GO" id="GO:0007033">
    <property type="term" value="P:vacuole organization"/>
    <property type="evidence" value="ECO:0007669"/>
    <property type="project" value="UniProtKB-ARBA"/>
</dbReference>
<gene>
    <name evidence="8" type="ORF">DERYTH_LOCUS16035</name>
</gene>
<keyword evidence="3" id="KW-0505">Motor protein</keyword>
<reference evidence="8" key="1">
    <citation type="submission" date="2021-06" db="EMBL/GenBank/DDBJ databases">
        <authorList>
            <person name="Kallberg Y."/>
            <person name="Tangrot J."/>
            <person name="Rosling A."/>
        </authorList>
    </citation>
    <scope>NUCLEOTIDE SEQUENCE</scope>
    <source>
        <strain evidence="8">MA453B</strain>
    </source>
</reference>
<dbReference type="GO" id="GO:0005737">
    <property type="term" value="C:cytoplasm"/>
    <property type="evidence" value="ECO:0007669"/>
    <property type="project" value="TreeGrafter"/>
</dbReference>